<gene>
    <name evidence="4" type="ORF">HNQ41_000213</name>
</gene>
<keyword evidence="5" id="KW-1185">Reference proteome</keyword>
<dbReference type="GO" id="GO:0044781">
    <property type="term" value="P:bacterial-type flagellum organization"/>
    <property type="evidence" value="ECO:0007669"/>
    <property type="project" value="UniProtKB-KW"/>
</dbReference>
<feature type="region of interest" description="Disordered" evidence="3">
    <location>
        <begin position="1"/>
        <end position="46"/>
    </location>
</feature>
<dbReference type="RefSeq" id="WP_246421445.1">
    <property type="nucleotide sequence ID" value="NZ_JACHHB010000001.1"/>
</dbReference>
<keyword evidence="4" id="KW-0282">Flagellum</keyword>
<evidence type="ECO:0000313" key="4">
    <source>
        <dbReference type="EMBL" id="MBB5172073.1"/>
    </source>
</evidence>
<dbReference type="InterPro" id="IPR005648">
    <property type="entry name" value="FlgD"/>
</dbReference>
<proteinExistence type="inferred from homology"/>
<dbReference type="Proteomes" id="UP000551878">
    <property type="component" value="Unassembled WGS sequence"/>
</dbReference>
<sequence>MDVLGAAQTPMQQQQQAMLEEQQRKQKDPLSLQGKQNQDLVRDPEEDDMDRDAFLKLLITQLQNQNPLDPMDDTEFVSQMANFSSLEQMTNINENLESFLEQQNQEQFVSHSDMIGKEISWQAEVADGNGETTTETRTDIVQAVSFKDGETKLVVSANEKVSADEIKQVTLPHEE</sequence>
<evidence type="ECO:0000256" key="2">
    <source>
        <dbReference type="ARBA" id="ARBA00022795"/>
    </source>
</evidence>
<evidence type="ECO:0000256" key="1">
    <source>
        <dbReference type="ARBA" id="ARBA00010577"/>
    </source>
</evidence>
<name>A0A840QL34_9BACI</name>
<evidence type="ECO:0000313" key="5">
    <source>
        <dbReference type="Proteomes" id="UP000551878"/>
    </source>
</evidence>
<dbReference type="Pfam" id="PF03963">
    <property type="entry name" value="FlgD"/>
    <property type="match status" value="1"/>
</dbReference>
<evidence type="ECO:0000256" key="3">
    <source>
        <dbReference type="SAM" id="MobiDB-lite"/>
    </source>
</evidence>
<accession>A0A840QL34</accession>
<organism evidence="4 5">
    <name type="scientific">Texcoconibacillus texcoconensis</name>
    <dbReference type="NCBI Taxonomy" id="1095777"/>
    <lineage>
        <taxon>Bacteria</taxon>
        <taxon>Bacillati</taxon>
        <taxon>Bacillota</taxon>
        <taxon>Bacilli</taxon>
        <taxon>Bacillales</taxon>
        <taxon>Bacillaceae</taxon>
        <taxon>Texcoconibacillus</taxon>
    </lineage>
</organism>
<comment type="caution">
    <text evidence="4">The sequence shown here is derived from an EMBL/GenBank/DDBJ whole genome shotgun (WGS) entry which is preliminary data.</text>
</comment>
<keyword evidence="4" id="KW-0969">Cilium</keyword>
<dbReference type="AlphaFoldDB" id="A0A840QL34"/>
<keyword evidence="4" id="KW-0966">Cell projection</keyword>
<keyword evidence="2" id="KW-1005">Bacterial flagellum biogenesis</keyword>
<comment type="similarity">
    <text evidence="1">Belongs to the FlgD family.</text>
</comment>
<feature type="compositionally biased region" description="Low complexity" evidence="3">
    <location>
        <begin position="7"/>
        <end position="20"/>
    </location>
</feature>
<dbReference type="EMBL" id="JACHHB010000001">
    <property type="protein sequence ID" value="MBB5172073.1"/>
    <property type="molecule type" value="Genomic_DNA"/>
</dbReference>
<protein>
    <submittedName>
        <fullName evidence="4">Flagellar basal-body rod modification protein FlgD</fullName>
    </submittedName>
</protein>
<reference evidence="4 5" key="1">
    <citation type="submission" date="2020-08" db="EMBL/GenBank/DDBJ databases">
        <title>Genomic Encyclopedia of Type Strains, Phase IV (KMG-IV): sequencing the most valuable type-strain genomes for metagenomic binning, comparative biology and taxonomic classification.</title>
        <authorList>
            <person name="Goeker M."/>
        </authorList>
    </citation>
    <scope>NUCLEOTIDE SEQUENCE [LARGE SCALE GENOMIC DNA]</scope>
    <source>
        <strain evidence="4 5">DSM 24696</strain>
    </source>
</reference>